<accession>A0ACB7ITZ5</accession>
<gene>
    <name evidence="1" type="ORF">CCMSSC00406_0005582</name>
</gene>
<organism evidence="1 2">
    <name type="scientific">Pleurotus cornucopiae</name>
    <name type="common">Cornucopia mushroom</name>
    <dbReference type="NCBI Taxonomy" id="5321"/>
    <lineage>
        <taxon>Eukaryota</taxon>
        <taxon>Fungi</taxon>
        <taxon>Dikarya</taxon>
        <taxon>Basidiomycota</taxon>
        <taxon>Agaricomycotina</taxon>
        <taxon>Agaricomycetes</taxon>
        <taxon>Agaricomycetidae</taxon>
        <taxon>Agaricales</taxon>
        <taxon>Pleurotineae</taxon>
        <taxon>Pleurotaceae</taxon>
        <taxon>Pleurotus</taxon>
    </lineage>
</organism>
<sequence>MSYYQVPPQRSYTAGPIPSHSHSHSVTGVFPNSQFNPNHPQPPHATATAPPTQSFPYQQQPPPVARSPSPFRRALPSPQRSDPVPRSLTPGLTSPTAPATASFSASASTFSVNSPGISTGAYAVAPNVRSHSHSYSVGDLVQNGSPGALPSPYPSNWSPGYQRQQQQPQYQQQQPQPQPQQPYWPSQQPYPQNPPYTPPHPQSAYASIGGTPPQLPNIRTSSVFPQSQQFTAQPSYYPHQGMSMNGSPTQASPMRPNGIPMNARTYSQPLASSPAPPLISQSASNPSPTRRPLPTPGPQGKPNANPNNVNGDVFGGRVQTRSPSPNKPPTTSGTPTNRIPPRSQSPVKAIRDIFEARSGSGSGSIQPTNAGLHGKGWSEDSENGDGETRGRSGFAAPGGGRRTSPPKFFGNDNSGGQSSVKLVSSNTTNATNPTAAAYAALPPVPLSSQQGDGTKFVPLWKRGKTFTFNNAVVTSNPTGNSSNPISNSSASISNANSNPNISNQSKPPDGRKSRALPQPGAAMGRESEAQPSKVVLPQSQQQYTSPSQQQQQQQQRQQISQMQSQVSRQPQSQNSPDPGPFQSQPPQTRSRPQSQPPLSQQQSNPRASQSQIQQPSIPQQQQQHQQQHHQHHQQPQQPPRTKPDSNPARSSQPSQPLRYTQPLSQPQPLSDPRRTRAPPPNRVRHARSKSQGPPIAHQKPQDAPLLRGAPPGWRTTVSVPEFQLSESPPPVGPGHGRSRSMGPPVSRGQGVSGSGANSPTKNGRAPDGWRSTAFAAHPPPPDVNPRTGEVLPPRHKPPEGWRPTIKPPQQSQSRPPSASSSSSFATNSSSRGEPRQKKEKERPKQDSSLTMMTNRAPEGWRTNVQAGVTAKVNAKGQQVVQSATQQRGVGAPDGWRSMVPATVMSGRGGQSQIQQPQNRSSYRESSPMATPTRSRPPQTNARGSHHGRYPVVEDDNVGDSSLEYDSGDAYSGIYDGEEGYTSSMNETVVTGDEETDSASMMSRDTGDTGDTQRSLGDPYAYDDHRLGGKHGRQQQHPARSPQYGIRDLPKSRGGSNAGFHDDDYEEEDEEDARSMPPPSPGYGIRDLPVRTSFMGNSRSSHRDSGSSNGDVGALPRPPVMSRRGTSQGQLADARSRPQSAVSNISAVSSQRASRISNYNSHNGNNSAGEWPADLPPLPRAPSSTSSGGRSNDSRRLAEQARRRERDLFDLDDAPPQGVSALRRSPSPGPVRRMEDYEVGNHRSNISGRFPPQSPMSREPPPLPPRQTSPSRASTTQSSYGSEYSSSRPPSRPEQQSPRLPPRQASPSRPLPQPSQRSRPPTVVRRPSQARSDFHSDREAPTPASYNQPLPASRSYTPATATPQHKDMPLIEIQSPAPVSGWGRSDLPKIEIDNGGDGDHNHNHNHNNSGGGGPSIMVSSPSAPTISINVVGDDDDNSAAGPVISVAGPEDHNHNHGVDGNNSPSKQAFKRPLPPLHRGGGLICAGCGAAIFGRIVSAMGLRWHPQCFKCTVCDELLEHVSSFEHEGRPYCHLDYHENFAPRCYSCKTAIIEERFISLDDPALGKRTYHEQHFFCAECGDPFLAPSAANRRNSKGGEMETNLSGDGEFMLDDDVGFTVYKGYPYCEACHVRLRMPKCKKCKRSIRDGMQAVEALGGKWCYDCFVCAGCERPFEDPSFFQRGENPFCERCFSIILRNEI</sequence>
<evidence type="ECO:0000313" key="1">
    <source>
        <dbReference type="EMBL" id="KAG9221669.1"/>
    </source>
</evidence>
<comment type="caution">
    <text evidence="1">The sequence shown here is derived from an EMBL/GenBank/DDBJ whole genome shotgun (WGS) entry which is preliminary data.</text>
</comment>
<protein>
    <submittedName>
        <fullName evidence="1">Uncharacterized protein</fullName>
    </submittedName>
</protein>
<reference evidence="1 2" key="1">
    <citation type="journal article" date="2021" name="Appl. Environ. Microbiol.">
        <title>Genetic linkage and physical mapping for an oyster mushroom Pleurotus cornucopiae and QTL analysis for the trait cap color.</title>
        <authorList>
            <person name="Zhang Y."/>
            <person name="Gao W."/>
            <person name="Sonnenberg A."/>
            <person name="Chen Q."/>
            <person name="Zhang J."/>
            <person name="Huang C."/>
        </authorList>
    </citation>
    <scope>NUCLEOTIDE SEQUENCE [LARGE SCALE GENOMIC DNA]</scope>
    <source>
        <strain evidence="1">CCMSSC00406</strain>
    </source>
</reference>
<dbReference type="Proteomes" id="UP000824881">
    <property type="component" value="Unassembled WGS sequence"/>
</dbReference>
<keyword evidence="2" id="KW-1185">Reference proteome</keyword>
<name>A0ACB7ITZ5_PLECO</name>
<evidence type="ECO:0000313" key="2">
    <source>
        <dbReference type="Proteomes" id="UP000824881"/>
    </source>
</evidence>
<proteinExistence type="predicted"/>
<dbReference type="EMBL" id="WQMT02000006">
    <property type="protein sequence ID" value="KAG9221669.1"/>
    <property type="molecule type" value="Genomic_DNA"/>
</dbReference>